<feature type="compositionally biased region" description="Low complexity" evidence="1">
    <location>
        <begin position="43"/>
        <end position="57"/>
    </location>
</feature>
<dbReference type="Proteomes" id="UP000799438">
    <property type="component" value="Unassembled WGS sequence"/>
</dbReference>
<name>A0A6A6BK22_9PEZI</name>
<dbReference type="AlphaFoldDB" id="A0A6A6BK22"/>
<proteinExistence type="predicted"/>
<feature type="region of interest" description="Disordered" evidence="1">
    <location>
        <begin position="157"/>
        <end position="179"/>
    </location>
</feature>
<organism evidence="2 3">
    <name type="scientific">Aplosporella prunicola CBS 121167</name>
    <dbReference type="NCBI Taxonomy" id="1176127"/>
    <lineage>
        <taxon>Eukaryota</taxon>
        <taxon>Fungi</taxon>
        <taxon>Dikarya</taxon>
        <taxon>Ascomycota</taxon>
        <taxon>Pezizomycotina</taxon>
        <taxon>Dothideomycetes</taxon>
        <taxon>Dothideomycetes incertae sedis</taxon>
        <taxon>Botryosphaeriales</taxon>
        <taxon>Aplosporellaceae</taxon>
        <taxon>Aplosporella</taxon>
    </lineage>
</organism>
<dbReference type="EMBL" id="ML995481">
    <property type="protein sequence ID" value="KAF2143733.1"/>
    <property type="molecule type" value="Genomic_DNA"/>
</dbReference>
<feature type="compositionally biased region" description="Basic and acidic residues" evidence="1">
    <location>
        <begin position="100"/>
        <end position="110"/>
    </location>
</feature>
<evidence type="ECO:0000313" key="3">
    <source>
        <dbReference type="Proteomes" id="UP000799438"/>
    </source>
</evidence>
<feature type="region of interest" description="Disordered" evidence="1">
    <location>
        <begin position="24"/>
        <end position="110"/>
    </location>
</feature>
<feature type="compositionally biased region" description="Polar residues" evidence="1">
    <location>
        <begin position="168"/>
        <end position="179"/>
    </location>
</feature>
<gene>
    <name evidence="2" type="ORF">K452DRAFT_307109</name>
</gene>
<evidence type="ECO:0000313" key="2">
    <source>
        <dbReference type="EMBL" id="KAF2143733.1"/>
    </source>
</evidence>
<evidence type="ECO:0000256" key="1">
    <source>
        <dbReference type="SAM" id="MobiDB-lite"/>
    </source>
</evidence>
<feature type="compositionally biased region" description="Polar residues" evidence="1">
    <location>
        <begin position="70"/>
        <end position="79"/>
    </location>
</feature>
<reference evidence="2" key="1">
    <citation type="journal article" date="2020" name="Stud. Mycol.">
        <title>101 Dothideomycetes genomes: a test case for predicting lifestyles and emergence of pathogens.</title>
        <authorList>
            <person name="Haridas S."/>
            <person name="Albert R."/>
            <person name="Binder M."/>
            <person name="Bloem J."/>
            <person name="Labutti K."/>
            <person name="Salamov A."/>
            <person name="Andreopoulos B."/>
            <person name="Baker S."/>
            <person name="Barry K."/>
            <person name="Bills G."/>
            <person name="Bluhm B."/>
            <person name="Cannon C."/>
            <person name="Castanera R."/>
            <person name="Culley D."/>
            <person name="Daum C."/>
            <person name="Ezra D."/>
            <person name="Gonzalez J."/>
            <person name="Henrissat B."/>
            <person name="Kuo A."/>
            <person name="Liang C."/>
            <person name="Lipzen A."/>
            <person name="Lutzoni F."/>
            <person name="Magnuson J."/>
            <person name="Mondo S."/>
            <person name="Nolan M."/>
            <person name="Ohm R."/>
            <person name="Pangilinan J."/>
            <person name="Park H.-J."/>
            <person name="Ramirez L."/>
            <person name="Alfaro M."/>
            <person name="Sun H."/>
            <person name="Tritt A."/>
            <person name="Yoshinaga Y."/>
            <person name="Zwiers L.-H."/>
            <person name="Turgeon B."/>
            <person name="Goodwin S."/>
            <person name="Spatafora J."/>
            <person name="Crous P."/>
            <person name="Grigoriev I."/>
        </authorList>
    </citation>
    <scope>NUCLEOTIDE SEQUENCE</scope>
    <source>
        <strain evidence="2">CBS 121167</strain>
    </source>
</reference>
<keyword evidence="3" id="KW-1185">Reference proteome</keyword>
<accession>A0A6A6BK22</accession>
<dbReference type="GeneID" id="54300539"/>
<dbReference type="RefSeq" id="XP_033399445.1">
    <property type="nucleotide sequence ID" value="XM_033543042.1"/>
</dbReference>
<protein>
    <submittedName>
        <fullName evidence="2">Uncharacterized protein</fullName>
    </submittedName>
</protein>
<sequence>MAPTNVKHERQRYYDVFYNHNEASSLEPAQVPRQNRRQADAFSCSSASNENEASPSELAQVPKQNRRRANTFSCPSTSNENERRAERTSSGGPLRTVELAPRKQNHDQERQEFEKRKAAKALFLQHMDEQARIIRRSDNSTARRRSKADRNTYCNAHPGWVEEESESTDANTSTSPEVCSWVSTPELSSEMIGLFSSVLTDNVKTRDGLRKASCLNRACEQLYPVPDQTPFPFGATGKTRPVWIYPPGAKGLRWNPKKERICARPLVSSMKQVEPVV</sequence>